<evidence type="ECO:0000313" key="2">
    <source>
        <dbReference type="Proteomes" id="UP000095282"/>
    </source>
</evidence>
<organism evidence="2 3">
    <name type="scientific">Caenorhabditis tropicalis</name>
    <dbReference type="NCBI Taxonomy" id="1561998"/>
    <lineage>
        <taxon>Eukaryota</taxon>
        <taxon>Metazoa</taxon>
        <taxon>Ecdysozoa</taxon>
        <taxon>Nematoda</taxon>
        <taxon>Chromadorea</taxon>
        <taxon>Rhabditida</taxon>
        <taxon>Rhabditina</taxon>
        <taxon>Rhabditomorpha</taxon>
        <taxon>Rhabditoidea</taxon>
        <taxon>Rhabditidae</taxon>
        <taxon>Peloderinae</taxon>
        <taxon>Caenorhabditis</taxon>
    </lineage>
</organism>
<sequence length="70" mass="7876">MSFNIINRSIPPSIFISALEPIIESNLKNMKLLSVFLLISLIVIIQYSVGRREIPAICFIFHGCTVGRNL</sequence>
<name>A0A1I7T5Q1_9PELO</name>
<keyword evidence="1" id="KW-0812">Transmembrane</keyword>
<reference evidence="3" key="1">
    <citation type="submission" date="2016-11" db="UniProtKB">
        <authorList>
            <consortium name="WormBaseParasite"/>
        </authorList>
    </citation>
    <scope>IDENTIFICATION</scope>
</reference>
<feature type="transmembrane region" description="Helical" evidence="1">
    <location>
        <begin position="32"/>
        <end position="49"/>
    </location>
</feature>
<keyword evidence="1" id="KW-1133">Transmembrane helix</keyword>
<evidence type="ECO:0000313" key="3">
    <source>
        <dbReference type="WBParaSite" id="Csp11.Scaffold515.g2648.t1"/>
    </source>
</evidence>
<protein>
    <submittedName>
        <fullName evidence="3">7TM_GPCR_Srx domain-containing protein</fullName>
    </submittedName>
</protein>
<evidence type="ECO:0000256" key="1">
    <source>
        <dbReference type="SAM" id="Phobius"/>
    </source>
</evidence>
<keyword evidence="2" id="KW-1185">Reference proteome</keyword>
<dbReference type="Proteomes" id="UP000095282">
    <property type="component" value="Unplaced"/>
</dbReference>
<accession>A0A1I7T5Q1</accession>
<proteinExistence type="predicted"/>
<keyword evidence="1" id="KW-0472">Membrane</keyword>
<dbReference type="WBParaSite" id="Csp11.Scaffold515.g2648.t1">
    <property type="protein sequence ID" value="Csp11.Scaffold515.g2648.t1"/>
    <property type="gene ID" value="Csp11.Scaffold515.g2648"/>
</dbReference>
<dbReference type="AlphaFoldDB" id="A0A1I7T5Q1"/>